<dbReference type="PRINTS" id="PR00463">
    <property type="entry name" value="EP450I"/>
</dbReference>
<dbReference type="PANTHER" id="PTHR47955">
    <property type="entry name" value="CYTOCHROME P450 FAMILY 71 PROTEIN"/>
    <property type="match status" value="1"/>
</dbReference>
<gene>
    <name evidence="17" type="ORF">BDA96_05G139000</name>
</gene>
<dbReference type="GO" id="GO:0016020">
    <property type="term" value="C:membrane"/>
    <property type="evidence" value="ECO:0007669"/>
    <property type="project" value="UniProtKB-SubCell"/>
</dbReference>
<keyword evidence="9 14" id="KW-0560">Oxidoreductase</keyword>
<dbReference type="SUPFAM" id="SSF48264">
    <property type="entry name" value="Cytochrome P450"/>
    <property type="match status" value="1"/>
</dbReference>
<dbReference type="Gene3D" id="1.10.630.10">
    <property type="entry name" value="Cytochrome P450"/>
    <property type="match status" value="1"/>
</dbReference>
<keyword evidence="10 13" id="KW-0408">Iron</keyword>
<feature type="region of interest" description="Disordered" evidence="15">
    <location>
        <begin position="306"/>
        <end position="327"/>
    </location>
</feature>
<dbReference type="GO" id="GO:0020037">
    <property type="term" value="F:heme binding"/>
    <property type="evidence" value="ECO:0007669"/>
    <property type="project" value="InterPro"/>
</dbReference>
<comment type="cofactor">
    <cofactor evidence="1 13">
        <name>heme</name>
        <dbReference type="ChEBI" id="CHEBI:30413"/>
    </cofactor>
</comment>
<dbReference type="GO" id="GO:0016705">
    <property type="term" value="F:oxidoreductase activity, acting on paired donors, with incorporation or reduction of molecular oxygen"/>
    <property type="evidence" value="ECO:0007669"/>
    <property type="project" value="InterPro"/>
</dbReference>
<dbReference type="PRINTS" id="PR00385">
    <property type="entry name" value="P450"/>
</dbReference>
<dbReference type="InterPro" id="IPR036396">
    <property type="entry name" value="Cyt_P450_sf"/>
</dbReference>
<keyword evidence="5 13" id="KW-0349">Heme</keyword>
<dbReference type="InterPro" id="IPR017972">
    <property type="entry name" value="Cyt_P450_CS"/>
</dbReference>
<feature type="binding site" description="axial binding residue" evidence="13">
    <location>
        <position position="502"/>
    </location>
    <ligand>
        <name>heme</name>
        <dbReference type="ChEBI" id="CHEBI:30413"/>
    </ligand>
    <ligandPart>
        <name>Fe</name>
        <dbReference type="ChEBI" id="CHEBI:18248"/>
    </ligandPart>
</feature>
<dbReference type="AlphaFoldDB" id="A0A921R0B6"/>
<evidence type="ECO:0000256" key="13">
    <source>
        <dbReference type="PIRSR" id="PIRSR602401-1"/>
    </source>
</evidence>
<keyword evidence="6 16" id="KW-0812">Transmembrane</keyword>
<comment type="caution">
    <text evidence="17">The sequence shown here is derived from an EMBL/GenBank/DDBJ whole genome shotgun (WGS) entry which is preliminary data.</text>
</comment>
<keyword evidence="11 14" id="KW-0503">Monooxygenase</keyword>
<dbReference type="Proteomes" id="UP000807115">
    <property type="component" value="Chromosome 5"/>
</dbReference>
<keyword evidence="8 16" id="KW-1133">Transmembrane helix</keyword>
<evidence type="ECO:0000256" key="2">
    <source>
        <dbReference type="ARBA" id="ARBA00004370"/>
    </source>
</evidence>
<dbReference type="InterPro" id="IPR001128">
    <property type="entry name" value="Cyt_P450"/>
</dbReference>
<comment type="pathway">
    <text evidence="3">Secondary metabolite biosynthesis.</text>
</comment>
<protein>
    <submittedName>
        <fullName evidence="17">Uncharacterized protein</fullName>
    </submittedName>
</protein>
<keyword evidence="12 16" id="KW-0472">Membrane</keyword>
<evidence type="ECO:0000256" key="12">
    <source>
        <dbReference type="ARBA" id="ARBA00023136"/>
    </source>
</evidence>
<dbReference type="FunFam" id="1.10.630.10:FF:000055">
    <property type="entry name" value="Cytochrome P450 71A26"/>
    <property type="match status" value="1"/>
</dbReference>
<organism evidence="17 18">
    <name type="scientific">Sorghum bicolor</name>
    <name type="common">Sorghum</name>
    <name type="synonym">Sorghum vulgare</name>
    <dbReference type="NCBI Taxonomy" id="4558"/>
    <lineage>
        <taxon>Eukaryota</taxon>
        <taxon>Viridiplantae</taxon>
        <taxon>Streptophyta</taxon>
        <taxon>Embryophyta</taxon>
        <taxon>Tracheophyta</taxon>
        <taxon>Spermatophyta</taxon>
        <taxon>Magnoliopsida</taxon>
        <taxon>Liliopsida</taxon>
        <taxon>Poales</taxon>
        <taxon>Poaceae</taxon>
        <taxon>PACMAD clade</taxon>
        <taxon>Panicoideae</taxon>
        <taxon>Andropogonodae</taxon>
        <taxon>Andropogoneae</taxon>
        <taxon>Sorghinae</taxon>
        <taxon>Sorghum</taxon>
    </lineage>
</organism>
<evidence type="ECO:0000256" key="16">
    <source>
        <dbReference type="SAM" id="Phobius"/>
    </source>
</evidence>
<comment type="subcellular location">
    <subcellularLocation>
        <location evidence="2">Membrane</location>
    </subcellularLocation>
</comment>
<evidence type="ECO:0000256" key="5">
    <source>
        <dbReference type="ARBA" id="ARBA00022617"/>
    </source>
</evidence>
<evidence type="ECO:0000256" key="14">
    <source>
        <dbReference type="RuleBase" id="RU000461"/>
    </source>
</evidence>
<keyword evidence="7 13" id="KW-0479">Metal-binding</keyword>
<evidence type="ECO:0000256" key="4">
    <source>
        <dbReference type="ARBA" id="ARBA00010617"/>
    </source>
</evidence>
<proteinExistence type="inferred from homology"/>
<reference evidence="17" key="2">
    <citation type="submission" date="2020-10" db="EMBL/GenBank/DDBJ databases">
        <authorList>
            <person name="Cooper E.A."/>
            <person name="Brenton Z.W."/>
            <person name="Flinn B.S."/>
            <person name="Jenkins J."/>
            <person name="Shu S."/>
            <person name="Flowers D."/>
            <person name="Luo F."/>
            <person name="Wang Y."/>
            <person name="Xia P."/>
            <person name="Barry K."/>
            <person name="Daum C."/>
            <person name="Lipzen A."/>
            <person name="Yoshinaga Y."/>
            <person name="Schmutz J."/>
            <person name="Saski C."/>
            <person name="Vermerris W."/>
            <person name="Kresovich S."/>
        </authorList>
    </citation>
    <scope>NUCLEOTIDE SEQUENCE</scope>
</reference>
<dbReference type="GO" id="GO:0005506">
    <property type="term" value="F:iron ion binding"/>
    <property type="evidence" value="ECO:0007669"/>
    <property type="project" value="InterPro"/>
</dbReference>
<dbReference type="Pfam" id="PF00067">
    <property type="entry name" value="p450"/>
    <property type="match status" value="1"/>
</dbReference>
<evidence type="ECO:0000256" key="7">
    <source>
        <dbReference type="ARBA" id="ARBA00022723"/>
    </source>
</evidence>
<evidence type="ECO:0000256" key="9">
    <source>
        <dbReference type="ARBA" id="ARBA00023002"/>
    </source>
</evidence>
<sequence>MRRKRLYISHSAQSLPTSMASHHANAVYQLFMDATTTPLAPWQWLLLLVVACVLLLLTSSRRRPLRRSSNDKARRQLPPSPPGALPIIGHLLLVGDRPHVSFRDLAAKHDDRGLMLVRLGTVPNLVVSSARAAEAILRTHDHVFASRPASALFDDLVYGSSNVAFAPYGEHWRQVRKLVTAHLLTVKKVNSYHHARQEEVCLVLDKLREAATMDAEVDLSEMMNAFANDIICRAVCGKFSREEGRNRLFRELNHTTTLLVAGFDLESYFPGLARSLGRLFVSNRKVQQAHRRWDDLLEEIISDHERRRRTSKNGHGESGDDEQDQSTADFTDVMLSVQREYGITRDHIKAILMDMFEAGTATSSSVLEAAMAELMRSPHLMAKLQAEVRKKTPMGQEMVREEDLSGMPYLRAVVKETLRVHPPVPLLVPHQSMADCDVDGYTIPAGTRVIINAWAISRDPRSWGKPEEFVPERFMDGGAAADVDFRGNDFQFTPFGAGRRMCPGINFGLATIYIMLANLVYCFDWKLPAGVEKEDIDMMEVFGLTVHRKDKLVLVPRPHV</sequence>
<name>A0A921R0B6_SORBI</name>
<evidence type="ECO:0000313" key="18">
    <source>
        <dbReference type="Proteomes" id="UP000807115"/>
    </source>
</evidence>
<comment type="similarity">
    <text evidence="4 14">Belongs to the cytochrome P450 family.</text>
</comment>
<evidence type="ECO:0000256" key="6">
    <source>
        <dbReference type="ARBA" id="ARBA00022692"/>
    </source>
</evidence>
<accession>A0A921R0B6</accession>
<evidence type="ECO:0000256" key="11">
    <source>
        <dbReference type="ARBA" id="ARBA00023033"/>
    </source>
</evidence>
<evidence type="ECO:0000256" key="1">
    <source>
        <dbReference type="ARBA" id="ARBA00001971"/>
    </source>
</evidence>
<dbReference type="PROSITE" id="PS00086">
    <property type="entry name" value="CYTOCHROME_P450"/>
    <property type="match status" value="1"/>
</dbReference>
<evidence type="ECO:0000256" key="3">
    <source>
        <dbReference type="ARBA" id="ARBA00005179"/>
    </source>
</evidence>
<dbReference type="EMBL" id="CM027684">
    <property type="protein sequence ID" value="KAG0529920.1"/>
    <property type="molecule type" value="Genomic_DNA"/>
</dbReference>
<feature type="transmembrane region" description="Helical" evidence="16">
    <location>
        <begin position="42"/>
        <end position="59"/>
    </location>
</feature>
<evidence type="ECO:0000256" key="15">
    <source>
        <dbReference type="SAM" id="MobiDB-lite"/>
    </source>
</evidence>
<dbReference type="InterPro" id="IPR002401">
    <property type="entry name" value="Cyt_P450_E_grp-I"/>
</dbReference>
<dbReference type="GO" id="GO:0004497">
    <property type="term" value="F:monooxygenase activity"/>
    <property type="evidence" value="ECO:0007669"/>
    <property type="project" value="UniProtKB-KW"/>
</dbReference>
<reference evidence="17" key="1">
    <citation type="journal article" date="2019" name="BMC Genomics">
        <title>A new reference genome for Sorghum bicolor reveals high levels of sequence similarity between sweet and grain genotypes: implications for the genetics of sugar metabolism.</title>
        <authorList>
            <person name="Cooper E.A."/>
            <person name="Brenton Z.W."/>
            <person name="Flinn B.S."/>
            <person name="Jenkins J."/>
            <person name="Shu S."/>
            <person name="Flowers D."/>
            <person name="Luo F."/>
            <person name="Wang Y."/>
            <person name="Xia P."/>
            <person name="Barry K."/>
            <person name="Daum C."/>
            <person name="Lipzen A."/>
            <person name="Yoshinaga Y."/>
            <person name="Schmutz J."/>
            <person name="Saski C."/>
            <person name="Vermerris W."/>
            <person name="Kresovich S."/>
        </authorList>
    </citation>
    <scope>NUCLEOTIDE SEQUENCE</scope>
</reference>
<evidence type="ECO:0000256" key="8">
    <source>
        <dbReference type="ARBA" id="ARBA00022989"/>
    </source>
</evidence>
<evidence type="ECO:0000256" key="10">
    <source>
        <dbReference type="ARBA" id="ARBA00023004"/>
    </source>
</evidence>
<evidence type="ECO:0000313" key="17">
    <source>
        <dbReference type="EMBL" id="KAG0529920.1"/>
    </source>
</evidence>
<dbReference type="PANTHER" id="PTHR47955:SF14">
    <property type="entry name" value="OS01G0543600 PROTEIN"/>
    <property type="match status" value="1"/>
</dbReference>
<dbReference type="CDD" id="cd11072">
    <property type="entry name" value="CYP71-like"/>
    <property type="match status" value="1"/>
</dbReference>
<dbReference type="OrthoDB" id="1055148at2759"/>